<proteinExistence type="predicted"/>
<gene>
    <name evidence="2" type="ORF">AUL39_02875</name>
</gene>
<evidence type="ECO:0000313" key="2">
    <source>
        <dbReference type="EMBL" id="KUH59289.1"/>
    </source>
</evidence>
<evidence type="ECO:0000313" key="3">
    <source>
        <dbReference type="Proteomes" id="UP000054078"/>
    </source>
</evidence>
<dbReference type="Gene3D" id="3.40.50.300">
    <property type="entry name" value="P-loop containing nucleotide triphosphate hydrolases"/>
    <property type="match status" value="1"/>
</dbReference>
<reference evidence="2 3" key="1">
    <citation type="submission" date="2015-12" db="EMBL/GenBank/DDBJ databases">
        <title>Draft Genome Sequence of Olsenella scatoligenes SK9K4T; a Producer of 3-Methylindole- (skatole) and 4-Methylphenol- (p-cresol) Isolated from Pig Feces.</title>
        <authorList>
            <person name="Li X."/>
            <person name="Borg B."/>
            <person name="Canibe N."/>
        </authorList>
    </citation>
    <scope>NUCLEOTIDE SEQUENCE [LARGE SCALE GENOMIC DNA]</scope>
    <source>
        <strain evidence="2 3">SK9K4</strain>
    </source>
</reference>
<protein>
    <recommendedName>
        <fullName evidence="4">AAA domain-containing protein</fullName>
    </recommendedName>
</protein>
<dbReference type="AlphaFoldDB" id="A0A117J4R0"/>
<dbReference type="OrthoDB" id="263048at2"/>
<organism evidence="2 3">
    <name type="scientific">Tractidigestivibacter scatoligenes</name>
    <name type="common">Olsenella scatoligenes</name>
    <dbReference type="NCBI Taxonomy" id="1299998"/>
    <lineage>
        <taxon>Bacteria</taxon>
        <taxon>Bacillati</taxon>
        <taxon>Actinomycetota</taxon>
        <taxon>Coriobacteriia</taxon>
        <taxon>Coriobacteriales</taxon>
        <taxon>Atopobiaceae</taxon>
        <taxon>Tractidigestivibacter</taxon>
    </lineage>
</organism>
<dbReference type="Proteomes" id="UP000054078">
    <property type="component" value="Unassembled WGS sequence"/>
</dbReference>
<evidence type="ECO:0008006" key="4">
    <source>
        <dbReference type="Google" id="ProtNLM"/>
    </source>
</evidence>
<accession>A0A117J4R0</accession>
<evidence type="ECO:0000256" key="1">
    <source>
        <dbReference type="SAM" id="MobiDB-lite"/>
    </source>
</evidence>
<keyword evidence="3" id="KW-1185">Reference proteome</keyword>
<dbReference type="RefSeq" id="WP_059053427.1">
    <property type="nucleotide sequence ID" value="NZ_LOJF01000001.1"/>
</dbReference>
<dbReference type="EMBL" id="LOJF01000001">
    <property type="protein sequence ID" value="KUH59289.1"/>
    <property type="molecule type" value="Genomic_DNA"/>
</dbReference>
<dbReference type="InterPro" id="IPR027417">
    <property type="entry name" value="P-loop_NTPase"/>
</dbReference>
<comment type="caution">
    <text evidence="2">The sequence shown here is derived from an EMBL/GenBank/DDBJ whole genome shotgun (WGS) entry which is preliminary data.</text>
</comment>
<feature type="region of interest" description="Disordered" evidence="1">
    <location>
        <begin position="277"/>
        <end position="296"/>
    </location>
</feature>
<dbReference type="Pfam" id="PF13481">
    <property type="entry name" value="AAA_25"/>
    <property type="match status" value="1"/>
</dbReference>
<sequence>MRLIWRARGIPREAQARFMWEPRKDAVRTAREARCIVNDLLGRVRPGDFVIIDCLYMLLHGGDENSAQTLQPMVMEFDRLLTEGGCSGVLLVHHQAKGASGQKAVIDRGAGSGVVSRFVDNVFSLDYLDADEEDEFIRQAGEQKLRPRRLSCVMRNAEEDESVDFLFGGPRLVTDAGGDLSRYYVSGSPQANGAHSARGNRERAEQDWAAKAELVGAALEEAAREGASPTPEYVSAYYQAHHGEHGLGKKAGLGTIRNWLKPGCVSLPFHTEGGVVVPDESGGEGQQEAAHERAPL</sequence>
<name>A0A117J4R0_TRASO</name>